<reference evidence="1" key="1">
    <citation type="submission" date="2021-11" db="EMBL/GenBank/DDBJ databases">
        <authorList>
            <person name="Schell T."/>
        </authorList>
    </citation>
    <scope>NUCLEOTIDE SEQUENCE</scope>
    <source>
        <strain evidence="1">M5</strain>
    </source>
</reference>
<dbReference type="Gene3D" id="2.130.10.10">
    <property type="entry name" value="YVTN repeat-like/Quinoprotein amine dehydrogenase"/>
    <property type="match status" value="1"/>
</dbReference>
<gene>
    <name evidence="1" type="ORF">DGAL_LOCUS5448</name>
</gene>
<dbReference type="OrthoDB" id="10002522at2759"/>
<organism evidence="1 2">
    <name type="scientific">Daphnia galeata</name>
    <dbReference type="NCBI Taxonomy" id="27404"/>
    <lineage>
        <taxon>Eukaryota</taxon>
        <taxon>Metazoa</taxon>
        <taxon>Ecdysozoa</taxon>
        <taxon>Arthropoda</taxon>
        <taxon>Crustacea</taxon>
        <taxon>Branchiopoda</taxon>
        <taxon>Diplostraca</taxon>
        <taxon>Cladocera</taxon>
        <taxon>Anomopoda</taxon>
        <taxon>Daphniidae</taxon>
        <taxon>Daphnia</taxon>
    </lineage>
</organism>
<dbReference type="EMBL" id="CAKKLH010000098">
    <property type="protein sequence ID" value="CAH0102922.1"/>
    <property type="molecule type" value="Genomic_DNA"/>
</dbReference>
<keyword evidence="2" id="KW-1185">Reference proteome</keyword>
<sequence>MSRAPAIQATSQLAMRTPFQLIQFFSPQHLTAVKCVYVHGPCAFTASEDGTVHIYDLETNSLVKQISAIRIPSWLLGAHPDTSSEVLSTIKSKTEYLNHVTLITGNEDARELSSDLYEDRIDSRRSLVCIRDCTLRPRPPYHIFTLPGQGLKTITCMDAYGDSIVCESTKGELVHFQLPNLEALSKASEQ</sequence>
<protein>
    <submittedName>
        <fullName evidence="1">Uncharacterized protein</fullName>
    </submittedName>
</protein>
<dbReference type="InterPro" id="IPR015943">
    <property type="entry name" value="WD40/YVTN_repeat-like_dom_sf"/>
</dbReference>
<dbReference type="InterPro" id="IPR036322">
    <property type="entry name" value="WD40_repeat_dom_sf"/>
</dbReference>
<dbReference type="SUPFAM" id="SSF50978">
    <property type="entry name" value="WD40 repeat-like"/>
    <property type="match status" value="1"/>
</dbReference>
<dbReference type="AlphaFoldDB" id="A0A8J2RJZ0"/>
<accession>A0A8J2RJZ0</accession>
<comment type="caution">
    <text evidence="1">The sequence shown here is derived from an EMBL/GenBank/DDBJ whole genome shotgun (WGS) entry which is preliminary data.</text>
</comment>
<name>A0A8J2RJZ0_9CRUS</name>
<evidence type="ECO:0000313" key="1">
    <source>
        <dbReference type="EMBL" id="CAH0102922.1"/>
    </source>
</evidence>
<proteinExistence type="predicted"/>
<dbReference type="Proteomes" id="UP000789390">
    <property type="component" value="Unassembled WGS sequence"/>
</dbReference>
<evidence type="ECO:0000313" key="2">
    <source>
        <dbReference type="Proteomes" id="UP000789390"/>
    </source>
</evidence>